<dbReference type="Pfam" id="PF00646">
    <property type="entry name" value="F-box"/>
    <property type="match status" value="1"/>
</dbReference>
<dbReference type="InterPro" id="IPR001810">
    <property type="entry name" value="F-box_dom"/>
</dbReference>
<keyword evidence="2" id="KW-1185">Reference proteome</keyword>
<organism evidence="2 3">
    <name type="scientific">Camelina sativa</name>
    <name type="common">False flax</name>
    <name type="synonym">Myagrum sativum</name>
    <dbReference type="NCBI Taxonomy" id="90675"/>
    <lineage>
        <taxon>Eukaryota</taxon>
        <taxon>Viridiplantae</taxon>
        <taxon>Streptophyta</taxon>
        <taxon>Embryophyta</taxon>
        <taxon>Tracheophyta</taxon>
        <taxon>Spermatophyta</taxon>
        <taxon>Magnoliopsida</taxon>
        <taxon>eudicotyledons</taxon>
        <taxon>Gunneridae</taxon>
        <taxon>Pentapetalae</taxon>
        <taxon>rosids</taxon>
        <taxon>malvids</taxon>
        <taxon>Brassicales</taxon>
        <taxon>Brassicaceae</taxon>
        <taxon>Camelineae</taxon>
        <taxon>Camelina</taxon>
    </lineage>
</organism>
<dbReference type="Proteomes" id="UP000694864">
    <property type="component" value="Chromosome 8"/>
</dbReference>
<dbReference type="Pfam" id="PF08268">
    <property type="entry name" value="FBA_3"/>
    <property type="match status" value="1"/>
</dbReference>
<dbReference type="RefSeq" id="XP_019084656.1">
    <property type="nucleotide sequence ID" value="XM_019229111.1"/>
</dbReference>
<dbReference type="PROSITE" id="PS50181">
    <property type="entry name" value="FBOX"/>
    <property type="match status" value="1"/>
</dbReference>
<proteinExistence type="predicted"/>
<evidence type="ECO:0000259" key="1">
    <source>
        <dbReference type="PROSITE" id="PS50181"/>
    </source>
</evidence>
<feature type="domain" description="F-box" evidence="1">
    <location>
        <begin position="79"/>
        <end position="125"/>
    </location>
</feature>
<accession>A0ABM1QD18</accession>
<reference evidence="2" key="1">
    <citation type="journal article" date="2014" name="Nat. Commun.">
        <title>The emerging biofuel crop Camelina sativa retains a highly undifferentiated hexaploid genome structure.</title>
        <authorList>
            <person name="Kagale S."/>
            <person name="Koh C."/>
            <person name="Nixon J."/>
            <person name="Bollina V."/>
            <person name="Clarke W.E."/>
            <person name="Tuteja R."/>
            <person name="Spillane C."/>
            <person name="Robinson S.J."/>
            <person name="Links M.G."/>
            <person name="Clarke C."/>
            <person name="Higgins E.E."/>
            <person name="Huebert T."/>
            <person name="Sharpe A.G."/>
            <person name="Parkin I.A."/>
        </authorList>
    </citation>
    <scope>NUCLEOTIDE SEQUENCE [LARGE SCALE GENOMIC DNA]</scope>
    <source>
        <strain evidence="2">cv. DH55</strain>
    </source>
</reference>
<sequence length="449" mass="51376">MIGSFLLRRSPVTVYYFICKKKFYKKEKKNVGLSYLRPIGYISSHPITISVIPGKKERKSRGIAMKRVKKENVSQIRDDNTSAYLPQDLIIEILLKLPTKSIPKLIVVSKLWSSIIRSKSFIDQYLEQSQSRPRSLFSFERNSILFFHSISQSQEEAAAAPSSCTTTSRFYVRFDLRLLSECHYITPPVRGLICVKDLDKVVITNPSTGQFLVLPKVRTRRRRISRFFGYDPIGDEYKVLCMTVLQKREPVVSEEHQVFTLGGGGAAWRMIKCKVPHCPVTRGLWMTNGVIYYGAWSNSDIHKRGSLVVCFDVRSEEFTLVKLPDGVEIFSGGSELVNYQGKVALLNFSHNGNFGMRVLDDVVKQEWSEILVVVPSWTDLVGGYFFYCRGVISSGEFIFSAYFYSDGRFFIVSYDPKKDVARRVEIEGFNHGLQYVIVLLDYAECPTFF</sequence>
<dbReference type="PANTHER" id="PTHR31111:SF78">
    <property type="entry name" value="F-BOX ASSOCIATED UBIQUITINATION EFFECTOR FAMILY PROTEIN"/>
    <property type="match status" value="1"/>
</dbReference>
<dbReference type="GeneID" id="104705441"/>
<dbReference type="InterPro" id="IPR013187">
    <property type="entry name" value="F-box-assoc_dom_typ3"/>
</dbReference>
<dbReference type="NCBIfam" id="TIGR01640">
    <property type="entry name" value="F_box_assoc_1"/>
    <property type="match status" value="1"/>
</dbReference>
<name>A0ABM1QD18_CAMSA</name>
<protein>
    <submittedName>
        <fullName evidence="3">F-box/kelch-repeat protein At3g04660-like</fullName>
    </submittedName>
</protein>
<dbReference type="InterPro" id="IPR036047">
    <property type="entry name" value="F-box-like_dom_sf"/>
</dbReference>
<dbReference type="SMART" id="SM00256">
    <property type="entry name" value="FBOX"/>
    <property type="match status" value="1"/>
</dbReference>
<evidence type="ECO:0000313" key="2">
    <source>
        <dbReference type="Proteomes" id="UP000694864"/>
    </source>
</evidence>
<evidence type="ECO:0000313" key="3">
    <source>
        <dbReference type="RefSeq" id="XP_019084656.1"/>
    </source>
</evidence>
<dbReference type="InterPro" id="IPR017451">
    <property type="entry name" value="F-box-assoc_interact_dom"/>
</dbReference>
<reference evidence="3" key="2">
    <citation type="submission" date="2025-08" db="UniProtKB">
        <authorList>
            <consortium name="RefSeq"/>
        </authorList>
    </citation>
    <scope>IDENTIFICATION</scope>
    <source>
        <tissue evidence="3">Leaf</tissue>
    </source>
</reference>
<gene>
    <name evidence="3" type="primary">LOC104705441</name>
</gene>
<dbReference type="SUPFAM" id="SSF81383">
    <property type="entry name" value="F-box domain"/>
    <property type="match status" value="1"/>
</dbReference>
<dbReference type="PANTHER" id="PTHR31111">
    <property type="entry name" value="BNAA05G37150D PROTEIN-RELATED"/>
    <property type="match status" value="1"/>
</dbReference>